<comment type="caution">
    <text evidence="1">The sequence shown here is derived from an EMBL/GenBank/DDBJ whole genome shotgun (WGS) entry which is preliminary data.</text>
</comment>
<proteinExistence type="predicted"/>
<gene>
    <name evidence="1" type="ORF">RPERSI_LOCUS26512</name>
</gene>
<evidence type="ECO:0000313" key="1">
    <source>
        <dbReference type="EMBL" id="CAG8825554.1"/>
    </source>
</evidence>
<dbReference type="Proteomes" id="UP000789920">
    <property type="component" value="Unassembled WGS sequence"/>
</dbReference>
<evidence type="ECO:0000313" key="2">
    <source>
        <dbReference type="Proteomes" id="UP000789920"/>
    </source>
</evidence>
<feature type="non-terminal residue" evidence="1">
    <location>
        <position position="120"/>
    </location>
</feature>
<accession>A0ACA9S3H9</accession>
<dbReference type="EMBL" id="CAJVQC010090699">
    <property type="protein sequence ID" value="CAG8825554.1"/>
    <property type="molecule type" value="Genomic_DNA"/>
</dbReference>
<reference evidence="1" key="1">
    <citation type="submission" date="2021-06" db="EMBL/GenBank/DDBJ databases">
        <authorList>
            <person name="Kallberg Y."/>
            <person name="Tangrot J."/>
            <person name="Rosling A."/>
        </authorList>
    </citation>
    <scope>NUCLEOTIDE SEQUENCE</scope>
    <source>
        <strain evidence="1">MA461A</strain>
    </source>
</reference>
<organism evidence="1 2">
    <name type="scientific">Racocetra persica</name>
    <dbReference type="NCBI Taxonomy" id="160502"/>
    <lineage>
        <taxon>Eukaryota</taxon>
        <taxon>Fungi</taxon>
        <taxon>Fungi incertae sedis</taxon>
        <taxon>Mucoromycota</taxon>
        <taxon>Glomeromycotina</taxon>
        <taxon>Glomeromycetes</taxon>
        <taxon>Diversisporales</taxon>
        <taxon>Gigasporaceae</taxon>
        <taxon>Racocetra</taxon>
    </lineage>
</organism>
<keyword evidence="2" id="KW-1185">Reference proteome</keyword>
<sequence>KESESVTVLNDFMPSDAAQTSLESNLNQLSLEMLRFVCCGMGLEESLEEGSWTGNKAQHSVLGEGMFGTYGKQSTVSQNFQLSCAWDRKDFGYKAESGPYVVRVDNENSWKVTSKVAVVD</sequence>
<protein>
    <submittedName>
        <fullName evidence="1">8391_t:CDS:1</fullName>
    </submittedName>
</protein>
<feature type="non-terminal residue" evidence="1">
    <location>
        <position position="1"/>
    </location>
</feature>
<name>A0ACA9S3H9_9GLOM</name>